<evidence type="ECO:0000313" key="11">
    <source>
        <dbReference type="Proteomes" id="UP000009022"/>
    </source>
</evidence>
<dbReference type="Pfam" id="PF07701">
    <property type="entry name" value="HNOBA"/>
    <property type="match status" value="1"/>
</dbReference>
<evidence type="ECO:0000259" key="9">
    <source>
        <dbReference type="PROSITE" id="PS50125"/>
    </source>
</evidence>
<feature type="domain" description="Guanylate cyclase" evidence="9">
    <location>
        <begin position="412"/>
        <end position="540"/>
    </location>
</feature>
<evidence type="ECO:0000256" key="4">
    <source>
        <dbReference type="ARBA" id="ARBA00022741"/>
    </source>
</evidence>
<evidence type="ECO:0000256" key="5">
    <source>
        <dbReference type="ARBA" id="ARBA00023134"/>
    </source>
</evidence>
<dbReference type="InterPro" id="IPR001054">
    <property type="entry name" value="A/G_cyclase"/>
</dbReference>
<accession>B3S7Q2</accession>
<dbReference type="Pfam" id="PF07700">
    <property type="entry name" value="HNOB"/>
    <property type="match status" value="1"/>
</dbReference>
<sequence length="556" mass="63650">QYGLINHIIQALLKTKFGNEFWEKIRNKMGHLPDEFEIQKLYDDKVTYDMVKKTARDTGLTVDEIFELIGPCWLDWIETSPYATLIHVIGPNLYCLLNNLNTLYNHLGTSFTHMMPPEFKCQETQDPQVYRLHYYSNRKHLKGMAIGIIRDIARSLYNLKIDITVLYDGIAENRLAYKNHIILEIHELGPYNTTWHLGEDESNGCYISDQIFNSIFPFHIVFDNELKIRRIGNSLAKKLPQIQCNSNYRPRLNELFQCLKPPLMLTLTNILDNINSDFIMEAIDQESLGHYQTFQLKGQMIRLIDNNSYILFMSSLVVKKLVDLKRQGFYISDFPLHDKSRDLLLLQQYHQVEQDLNVQVERLTAQLHQTTRLLQAEKSKVNQLMSSMMPAAMQKLYQDGQIVRAQNCPQVSLLVASLIGVTTLCQEKDPVEIIDFLNILLAQFDSLLDTSSIYKVETIGDIYMVISGLSQSRDDHAEIVAQLGLNMLDQVDSILSLDDNRSIQLRIGIHSGSVITGVIKNAVPRYSVFGNAVKFAGRIESYGVPGTIHISSATQQ</sequence>
<dbReference type="Pfam" id="PF00211">
    <property type="entry name" value="Guanylate_cyc"/>
    <property type="match status" value="1"/>
</dbReference>
<evidence type="ECO:0000313" key="10">
    <source>
        <dbReference type="EMBL" id="EDV21234.1"/>
    </source>
</evidence>
<dbReference type="STRING" id="10228.B3S7Q2"/>
<dbReference type="PANTHER" id="PTHR45655:SF13">
    <property type="entry name" value="SOLUBLE GUANYLATE CYCLASE GCY-32-RELATED"/>
    <property type="match status" value="1"/>
</dbReference>
<feature type="non-terminal residue" evidence="10">
    <location>
        <position position="1"/>
    </location>
</feature>
<dbReference type="SUPFAM" id="SSF55073">
    <property type="entry name" value="Nucleotide cyclase"/>
    <property type="match status" value="1"/>
</dbReference>
<evidence type="ECO:0000256" key="6">
    <source>
        <dbReference type="ARBA" id="ARBA00023239"/>
    </source>
</evidence>
<evidence type="ECO:0000256" key="7">
    <source>
        <dbReference type="ARBA" id="ARBA00023293"/>
    </source>
</evidence>
<dbReference type="CDD" id="cd07302">
    <property type="entry name" value="CHD"/>
    <property type="match status" value="1"/>
</dbReference>
<keyword evidence="5" id="KW-0342">GTP-binding</keyword>
<reference evidence="10 11" key="1">
    <citation type="journal article" date="2008" name="Nature">
        <title>The Trichoplax genome and the nature of placozoans.</title>
        <authorList>
            <person name="Srivastava M."/>
            <person name="Begovic E."/>
            <person name="Chapman J."/>
            <person name="Putnam N.H."/>
            <person name="Hellsten U."/>
            <person name="Kawashima T."/>
            <person name="Kuo A."/>
            <person name="Mitros T."/>
            <person name="Salamov A."/>
            <person name="Carpenter M.L."/>
            <person name="Signorovitch A.Y."/>
            <person name="Moreno M.A."/>
            <person name="Kamm K."/>
            <person name="Grimwood J."/>
            <person name="Schmutz J."/>
            <person name="Shapiro H."/>
            <person name="Grigoriev I.V."/>
            <person name="Buss L.W."/>
            <person name="Schierwater B."/>
            <person name="Dellaporta S.L."/>
            <person name="Rokhsar D.S."/>
        </authorList>
    </citation>
    <scope>NUCLEOTIDE SEQUENCE [LARGE SCALE GENOMIC DNA]</scope>
    <source>
        <strain evidence="10 11">Grell-BS-1999</strain>
    </source>
</reference>
<dbReference type="Gene3D" id="3.90.1520.10">
    <property type="entry name" value="H-NOX domain"/>
    <property type="match status" value="1"/>
</dbReference>
<dbReference type="EMBL" id="DS985254">
    <property type="protein sequence ID" value="EDV21234.1"/>
    <property type="molecule type" value="Genomic_DNA"/>
</dbReference>
<protein>
    <recommendedName>
        <fullName evidence="2">guanylate cyclase</fullName>
        <ecNumber evidence="2">4.6.1.2</ecNumber>
    </recommendedName>
</protein>
<dbReference type="GO" id="GO:0004383">
    <property type="term" value="F:guanylate cyclase activity"/>
    <property type="evidence" value="ECO:0000318"/>
    <property type="project" value="GO_Central"/>
</dbReference>
<keyword evidence="7" id="KW-0141">cGMP biosynthesis</keyword>
<dbReference type="RefSeq" id="XP_002116201.1">
    <property type="nucleotide sequence ID" value="XM_002116165.1"/>
</dbReference>
<dbReference type="PROSITE" id="PS50125">
    <property type="entry name" value="GUANYLATE_CYCLASE_2"/>
    <property type="match status" value="1"/>
</dbReference>
<keyword evidence="3" id="KW-0963">Cytoplasm</keyword>
<feature type="coiled-coil region" evidence="8">
    <location>
        <begin position="346"/>
        <end position="380"/>
    </location>
</feature>
<dbReference type="Gene3D" id="3.30.450.260">
    <property type="entry name" value="Haem NO binding associated domain"/>
    <property type="match status" value="1"/>
</dbReference>
<keyword evidence="4" id="KW-0547">Nucleotide-binding</keyword>
<dbReference type="eggNOG" id="KOG4171">
    <property type="taxonomic scope" value="Eukaryota"/>
</dbReference>
<dbReference type="Proteomes" id="UP000009022">
    <property type="component" value="Unassembled WGS sequence"/>
</dbReference>
<dbReference type="GO" id="GO:0070482">
    <property type="term" value="P:response to oxygen levels"/>
    <property type="evidence" value="ECO:0000318"/>
    <property type="project" value="GO_Central"/>
</dbReference>
<dbReference type="GO" id="GO:0020037">
    <property type="term" value="F:heme binding"/>
    <property type="evidence" value="ECO:0007669"/>
    <property type="project" value="InterPro"/>
</dbReference>
<dbReference type="SMART" id="SM00044">
    <property type="entry name" value="CYCc"/>
    <property type="match status" value="1"/>
</dbReference>
<keyword evidence="6" id="KW-0456">Lyase</keyword>
<dbReference type="SUPFAM" id="SSF111126">
    <property type="entry name" value="Ligand-binding domain in the NO signalling and Golgi transport"/>
    <property type="match status" value="1"/>
</dbReference>
<dbReference type="PhylomeDB" id="B3S7Q2"/>
<dbReference type="GeneID" id="6757414"/>
<dbReference type="InterPro" id="IPR011644">
    <property type="entry name" value="Heme_NO-bd"/>
</dbReference>
<name>B3S7Q2_TRIAD</name>
<dbReference type="InParanoid" id="B3S7Q2"/>
<dbReference type="PANTHER" id="PTHR45655">
    <property type="entry name" value="GUANYLATE CYCLASE SOLUBLE SUBUNIT BETA-2"/>
    <property type="match status" value="1"/>
</dbReference>
<comment type="subcellular location">
    <subcellularLocation>
        <location evidence="1">Cytoplasm</location>
    </subcellularLocation>
</comment>
<dbReference type="FunCoup" id="B3S7Q2">
    <property type="interactions" value="75"/>
</dbReference>
<organism evidence="10 11">
    <name type="scientific">Trichoplax adhaerens</name>
    <name type="common">Trichoplax reptans</name>
    <dbReference type="NCBI Taxonomy" id="10228"/>
    <lineage>
        <taxon>Eukaryota</taxon>
        <taxon>Metazoa</taxon>
        <taxon>Placozoa</taxon>
        <taxon>Uniplacotomia</taxon>
        <taxon>Trichoplacea</taxon>
        <taxon>Trichoplacidae</taxon>
        <taxon>Trichoplax</taxon>
    </lineage>
</organism>
<dbReference type="AlphaFoldDB" id="B3S7Q2"/>
<dbReference type="InterPro" id="IPR038158">
    <property type="entry name" value="H-NOX_domain_sf"/>
</dbReference>
<evidence type="ECO:0000256" key="2">
    <source>
        <dbReference type="ARBA" id="ARBA00012202"/>
    </source>
</evidence>
<dbReference type="InterPro" id="IPR029787">
    <property type="entry name" value="Nucleotide_cyclase"/>
</dbReference>
<proteinExistence type="predicted"/>
<dbReference type="GO" id="GO:0019934">
    <property type="term" value="P:cGMP-mediated signaling"/>
    <property type="evidence" value="ECO:0000318"/>
    <property type="project" value="GO_Central"/>
</dbReference>
<evidence type="ECO:0000256" key="1">
    <source>
        <dbReference type="ARBA" id="ARBA00004496"/>
    </source>
</evidence>
<dbReference type="CTD" id="6757414"/>
<gene>
    <name evidence="10" type="ORF">TRIADDRAFT_30620</name>
</gene>
<keyword evidence="8" id="KW-0175">Coiled coil</keyword>
<dbReference type="InterPro" id="IPR011645">
    <property type="entry name" value="HNOB_dom_associated"/>
</dbReference>
<dbReference type="EC" id="4.6.1.2" evidence="2"/>
<dbReference type="InterPro" id="IPR024096">
    <property type="entry name" value="NO_sig/Golgi_transp_ligand-bd"/>
</dbReference>
<dbReference type="OrthoDB" id="6127067at2759"/>
<dbReference type="Gene3D" id="6.10.250.780">
    <property type="match status" value="1"/>
</dbReference>
<keyword evidence="11" id="KW-1185">Reference proteome</keyword>
<dbReference type="InterPro" id="IPR042463">
    <property type="entry name" value="HNOB_dom_associated_sf"/>
</dbReference>
<dbReference type="HOGENOM" id="CLU_011614_4_0_1"/>
<evidence type="ECO:0000256" key="8">
    <source>
        <dbReference type="SAM" id="Coils"/>
    </source>
</evidence>
<evidence type="ECO:0000256" key="3">
    <source>
        <dbReference type="ARBA" id="ARBA00022490"/>
    </source>
</evidence>
<dbReference type="GO" id="GO:0008074">
    <property type="term" value="C:guanylate cyclase complex, soluble"/>
    <property type="evidence" value="ECO:0000318"/>
    <property type="project" value="GO_Central"/>
</dbReference>
<dbReference type="KEGG" id="tad:TRIADDRAFT_30620"/>
<dbReference type="Gene3D" id="3.30.70.1230">
    <property type="entry name" value="Nucleotide cyclase"/>
    <property type="match status" value="1"/>
</dbReference>
<dbReference type="GO" id="GO:0005525">
    <property type="term" value="F:GTP binding"/>
    <property type="evidence" value="ECO:0007669"/>
    <property type="project" value="UniProtKB-KW"/>
</dbReference>